<dbReference type="SMART" id="SM00865">
    <property type="entry name" value="Tubulin_C"/>
    <property type="match status" value="1"/>
</dbReference>
<comment type="caution">
    <text evidence="15">The sequence shown here is derived from an EMBL/GenBank/DDBJ whole genome shotgun (WGS) entry which is preliminary data.</text>
</comment>
<dbReference type="GO" id="GO:0007017">
    <property type="term" value="P:microtubule-based process"/>
    <property type="evidence" value="ECO:0007669"/>
    <property type="project" value="InterPro"/>
</dbReference>
<dbReference type="VEuPathDB" id="TriTrypDB:LdCL_210028300"/>
<organism evidence="15 16">
    <name type="scientific">Leishmania donovani</name>
    <dbReference type="NCBI Taxonomy" id="5661"/>
    <lineage>
        <taxon>Eukaryota</taxon>
        <taxon>Discoba</taxon>
        <taxon>Euglenozoa</taxon>
        <taxon>Kinetoplastea</taxon>
        <taxon>Metakinetoplastina</taxon>
        <taxon>Trypanosomatida</taxon>
        <taxon>Trypanosomatidae</taxon>
        <taxon>Leishmaniinae</taxon>
        <taxon>Leishmania</taxon>
    </lineage>
</organism>
<dbReference type="InterPro" id="IPR008280">
    <property type="entry name" value="Tub_FtsZ_C"/>
</dbReference>
<dbReference type="VEuPathDB" id="TriTrypDB:LDHU3_21.2660"/>
<evidence type="ECO:0000259" key="14">
    <source>
        <dbReference type="SMART" id="SM00865"/>
    </source>
</evidence>
<comment type="similarity">
    <text evidence="3">Belongs to the tubulin family.</text>
</comment>
<accession>A0A504XW79</accession>
<feature type="domain" description="Tubulin/FtsZ GTPase" evidence="13">
    <location>
        <begin position="47"/>
        <end position="244"/>
    </location>
</feature>
<dbReference type="Gene3D" id="1.10.287.600">
    <property type="entry name" value="Helix hairpin bin"/>
    <property type="match status" value="1"/>
</dbReference>
<evidence type="ECO:0000313" key="15">
    <source>
        <dbReference type="EMBL" id="TPP49437.1"/>
    </source>
</evidence>
<evidence type="ECO:0000256" key="10">
    <source>
        <dbReference type="ARBA" id="ARBA00023212"/>
    </source>
</evidence>
<dbReference type="GO" id="GO:0005525">
    <property type="term" value="F:GTP binding"/>
    <property type="evidence" value="ECO:0007669"/>
    <property type="project" value="UniProtKB-KW"/>
</dbReference>
<dbReference type="InterPro" id="IPR037103">
    <property type="entry name" value="Tubulin/FtsZ-like_C"/>
</dbReference>
<dbReference type="Gene3D" id="3.40.50.1440">
    <property type="entry name" value="Tubulin/FtsZ, GTPase domain"/>
    <property type="match status" value="1"/>
</dbReference>
<comment type="function">
    <text evidence="11">Tubulin is the major constituent of microtubules, a cylinder consisting of laterally associated linear protofilaments composed of alpha- and beta-tubulin heterodimers. Microtubules grow by the addition of GTP-tubulin dimers to the microtubule end, where a stabilizing cap forms. Below the cap, tubulin dimers are in GDP-bound state, owing to GTPase activity of alpha-tubulin.</text>
</comment>
<dbReference type="InterPro" id="IPR023696">
    <property type="entry name" value="Ureohydrolase_dom_sf"/>
</dbReference>
<dbReference type="Pfam" id="PF00091">
    <property type="entry name" value="Tubulin"/>
    <property type="match status" value="1"/>
</dbReference>
<dbReference type="FunFam" id="1.10.287.600:FF:000002">
    <property type="entry name" value="Tubulin beta chain"/>
    <property type="match status" value="1"/>
</dbReference>
<dbReference type="InterPro" id="IPR003008">
    <property type="entry name" value="Tubulin_FtsZ_GTPase"/>
</dbReference>
<evidence type="ECO:0000259" key="13">
    <source>
        <dbReference type="SMART" id="SM00864"/>
    </source>
</evidence>
<dbReference type="InterPro" id="IPR013838">
    <property type="entry name" value="Beta-tubulin_BS"/>
</dbReference>
<dbReference type="InterPro" id="IPR017975">
    <property type="entry name" value="Tubulin_CS"/>
</dbReference>
<dbReference type="AlphaFoldDB" id="A0A504XW79"/>
<feature type="compositionally biased region" description="Low complexity" evidence="12">
    <location>
        <begin position="736"/>
        <end position="749"/>
    </location>
</feature>
<evidence type="ECO:0000256" key="3">
    <source>
        <dbReference type="ARBA" id="ARBA00009636"/>
    </source>
</evidence>
<dbReference type="GO" id="GO:0005200">
    <property type="term" value="F:structural constituent of cytoskeleton"/>
    <property type="evidence" value="ECO:0007669"/>
    <property type="project" value="InterPro"/>
</dbReference>
<evidence type="ECO:0000313" key="16">
    <source>
        <dbReference type="Proteomes" id="UP000318447"/>
    </source>
</evidence>
<evidence type="ECO:0000256" key="2">
    <source>
        <dbReference type="ARBA" id="ARBA00004245"/>
    </source>
</evidence>
<keyword evidence="10" id="KW-0206">Cytoskeleton</keyword>
<dbReference type="InterPro" id="IPR018316">
    <property type="entry name" value="Tubulin/FtsZ_2-layer-sand-dom"/>
</dbReference>
<evidence type="ECO:0000256" key="7">
    <source>
        <dbReference type="ARBA" id="ARBA00022741"/>
    </source>
</evidence>
<dbReference type="FunFam" id="3.40.50.1440:FF:000003">
    <property type="entry name" value="Tubulin beta chain"/>
    <property type="match status" value="1"/>
</dbReference>
<sequence length="1011" mass="109546">MREIVSCQAGQCGNQIGSKFWEVISDEHGVDPTGTYQGDSDLQLERINVYFDESTGGRYVPRAVLMDLEPGTMDSVRAGPYGQLFRPDNFIFGQSGAGNNWAKGHYTEGAELIDSVLDVCRKEAESCDCLQGFQLSHSLGGGTGSGMGTLLISKLREEYPDRIMMTFSVIPSPRVSDTVVEPYNTTLSVHQLVENSDESMCIDNEALYDICFRTLKLTTPTFGDLNHLVAAVMSGVTCCLRFPGQLNSDLRKLAVNLVPFPRLHFFMMGFAPLTSRGSQQYRGLSQMLNVQNKNSSYFIEWIPNNIKSSICDIPPKGLKMSVTFIGNNTCIQEMFRRVGEQFTGMFRRKAFLHWYTGEGMDEMEFTEAESNMNDLVSEYQQYQDATRQRSDEKAAHHVQLSVESGSRFDAYIRGWMQGTVEQPLLRPSLLPPLTPLPTLAAPSKSGAAQTPATASAATTVGDLSRLCEWTPPSAVIPASRTAVVYDTSMLDHVSPDAGDYERPARLQSTLDHLTAIGLLPCCQRIPARTAKKHELRRVHCRELIDTVDQLDFFMGIQEGRGSVIGQDLFASEHTSRAARMAAGCVIEAVKAVLSGAATNAFAIVRPPGHHAGPANAAGYCLYNNVAVAARAAQADLAAAQAEHNPAGDAQQPRILILDWDVHHCDGTENIFYDDPSVLVISLHQYGNGHGHVLRKVSSAAAKNPAEISTPSKEEITADDLAALLSGGAIEPPPVSAPEASRPEAASDPPQGSTEGRRVRAAVDYNSLAAQIEEEGDAEIAALFGVDLNAASTSSSNSSSASTSSSVSAHSTSVARNGTRPVHYAGDTVGLSFDETPRQRATGAEEEELFYPGTGHLNRVGGDATPAAQGRNINIPWPTHGMGDLEYLQLLHEVVLPAAREFRPELVLISCGFDSASGDLLGSMCLTPSGYYIMTRLMAQNFPKLVVALEGGYNVRNVALCSEAVMRALLESSGCPGDRLPKSRMLWCQASSLVADIKRIHAPYWSCFSPNM</sequence>
<dbReference type="InterPro" id="IPR037138">
    <property type="entry name" value="His_deacetylse_dom_sf"/>
</dbReference>
<dbReference type="InterPro" id="IPR002453">
    <property type="entry name" value="Beta_tubulin"/>
</dbReference>
<evidence type="ECO:0000256" key="8">
    <source>
        <dbReference type="ARBA" id="ARBA00022842"/>
    </source>
</evidence>
<evidence type="ECO:0000256" key="6">
    <source>
        <dbReference type="ARBA" id="ARBA00022723"/>
    </source>
</evidence>
<dbReference type="InterPro" id="IPR023123">
    <property type="entry name" value="Tubulin_C"/>
</dbReference>
<gene>
    <name evidence="15" type="ORF">CGC21_34725</name>
</gene>
<keyword evidence="5" id="KW-0493">Microtubule</keyword>
<dbReference type="SMART" id="SM00864">
    <property type="entry name" value="Tubulin"/>
    <property type="match status" value="1"/>
</dbReference>
<proteinExistence type="inferred from homology"/>
<dbReference type="VEuPathDB" id="TriTrypDB:LdBPK_081300.1"/>
<dbReference type="CDD" id="cd09992">
    <property type="entry name" value="HDAC_classII"/>
    <property type="match status" value="1"/>
</dbReference>
<evidence type="ECO:0000256" key="12">
    <source>
        <dbReference type="SAM" id="MobiDB-lite"/>
    </source>
</evidence>
<dbReference type="PRINTS" id="PR01161">
    <property type="entry name" value="TUBULIN"/>
</dbReference>
<dbReference type="Pfam" id="PF03953">
    <property type="entry name" value="Tubulin_C"/>
    <property type="match status" value="1"/>
</dbReference>
<evidence type="ECO:0000256" key="11">
    <source>
        <dbReference type="ARBA" id="ARBA00034296"/>
    </source>
</evidence>
<evidence type="ECO:0000256" key="1">
    <source>
        <dbReference type="ARBA" id="ARBA00001946"/>
    </source>
</evidence>
<feature type="domain" description="Tubulin/FtsZ 2-layer sandwich" evidence="14">
    <location>
        <begin position="246"/>
        <end position="340"/>
    </location>
</feature>
<comment type="cofactor">
    <cofactor evidence="1">
        <name>Mg(2+)</name>
        <dbReference type="ChEBI" id="CHEBI:18420"/>
    </cofactor>
</comment>
<name>A0A504XW79_LEIDO</name>
<dbReference type="PROSITE" id="PS00227">
    <property type="entry name" value="TUBULIN"/>
    <property type="match status" value="1"/>
</dbReference>
<comment type="subcellular location">
    <subcellularLocation>
        <location evidence="2">Cytoplasm</location>
        <location evidence="2">Cytoskeleton</location>
    </subcellularLocation>
</comment>
<feature type="region of interest" description="Disordered" evidence="12">
    <location>
        <begin position="790"/>
        <end position="831"/>
    </location>
</feature>
<protein>
    <submittedName>
        <fullName evidence="15">Histone deacetylase domain family protein</fullName>
    </submittedName>
</protein>
<dbReference type="SUPFAM" id="SSF55307">
    <property type="entry name" value="Tubulin C-terminal domain-like"/>
    <property type="match status" value="1"/>
</dbReference>
<dbReference type="Gene3D" id="3.40.800.20">
    <property type="entry name" value="Histone deacetylase domain"/>
    <property type="match status" value="2"/>
</dbReference>
<feature type="compositionally biased region" description="Low complexity" evidence="12">
    <location>
        <begin position="790"/>
        <end position="814"/>
    </location>
</feature>
<dbReference type="VEuPathDB" id="TriTrypDB:LDHU3_08.1760"/>
<dbReference type="SUPFAM" id="SSF52768">
    <property type="entry name" value="Arginase/deacetylase"/>
    <property type="match status" value="1"/>
</dbReference>
<evidence type="ECO:0000256" key="5">
    <source>
        <dbReference type="ARBA" id="ARBA00022701"/>
    </source>
</evidence>
<dbReference type="PROSITE" id="PS00228">
    <property type="entry name" value="TUBULIN_B_AUTOREG"/>
    <property type="match status" value="1"/>
</dbReference>
<dbReference type="PRINTS" id="PR01163">
    <property type="entry name" value="BETATUBULIN"/>
</dbReference>
<dbReference type="InterPro" id="IPR036525">
    <property type="entry name" value="Tubulin/FtsZ_GTPase_sf"/>
</dbReference>
<evidence type="ECO:0000256" key="9">
    <source>
        <dbReference type="ARBA" id="ARBA00023134"/>
    </source>
</evidence>
<dbReference type="SUPFAM" id="SSF52490">
    <property type="entry name" value="Tubulin nucleotide-binding domain-like"/>
    <property type="match status" value="1"/>
</dbReference>
<dbReference type="VEuPathDB" id="TriTrypDB:LdBPK_081290.1"/>
<dbReference type="CDD" id="cd02187">
    <property type="entry name" value="beta_tubulin"/>
    <property type="match status" value="1"/>
</dbReference>
<dbReference type="GO" id="GO:0046872">
    <property type="term" value="F:metal ion binding"/>
    <property type="evidence" value="ECO:0007669"/>
    <property type="project" value="UniProtKB-KW"/>
</dbReference>
<feature type="region of interest" description="Disordered" evidence="12">
    <location>
        <begin position="726"/>
        <end position="757"/>
    </location>
</feature>
<keyword evidence="6" id="KW-0479">Metal-binding</keyword>
<keyword evidence="7" id="KW-0547">Nucleotide-binding</keyword>
<dbReference type="InterPro" id="IPR000217">
    <property type="entry name" value="Tubulin"/>
</dbReference>
<dbReference type="EMBL" id="RHLC01000021">
    <property type="protein sequence ID" value="TPP49437.1"/>
    <property type="molecule type" value="Genomic_DNA"/>
</dbReference>
<keyword evidence="9" id="KW-0342">GTP-binding</keyword>
<evidence type="ECO:0000256" key="4">
    <source>
        <dbReference type="ARBA" id="ARBA00022490"/>
    </source>
</evidence>
<dbReference type="PANTHER" id="PTHR11588">
    <property type="entry name" value="TUBULIN"/>
    <property type="match status" value="1"/>
</dbReference>
<keyword evidence="4" id="KW-0963">Cytoplasm</keyword>
<dbReference type="Proteomes" id="UP000318447">
    <property type="component" value="Unassembled WGS sequence"/>
</dbReference>
<dbReference type="Pfam" id="PF00850">
    <property type="entry name" value="Hist_deacetyl"/>
    <property type="match status" value="2"/>
</dbReference>
<dbReference type="Gene3D" id="3.30.1330.20">
    <property type="entry name" value="Tubulin/FtsZ, C-terminal domain"/>
    <property type="match status" value="1"/>
</dbReference>
<keyword evidence="8" id="KW-0460">Magnesium</keyword>
<reference evidence="16" key="1">
    <citation type="submission" date="2019-02" db="EMBL/GenBank/DDBJ databases">
        <title>FDA dAtabase for Regulatory Grade micrObial Sequences (FDA-ARGOS): Supporting development and validation of Infectious Disease Dx tests.</title>
        <authorList>
            <person name="Duncan R."/>
            <person name="Fisher C."/>
            <person name="Tallon L."/>
            <person name="Sadzewicz L."/>
            <person name="Sengamalay N."/>
            <person name="Ott S."/>
            <person name="Godinez A."/>
            <person name="Nagaraj S."/>
            <person name="Vavikolanu K."/>
            <person name="Nadendla S."/>
            <person name="Aluvathingal J."/>
            <person name="Sichtig H."/>
        </authorList>
    </citation>
    <scope>NUCLEOTIDE SEQUENCE [LARGE SCALE GENOMIC DNA]</scope>
    <source>
        <strain evidence="16">FDAARGOS_361</strain>
    </source>
</reference>
<dbReference type="InterPro" id="IPR023801">
    <property type="entry name" value="His_deacetylse_dom"/>
</dbReference>
<dbReference type="GO" id="GO:0003924">
    <property type="term" value="F:GTPase activity"/>
    <property type="evidence" value="ECO:0007669"/>
    <property type="project" value="InterPro"/>
</dbReference>
<dbReference type="GO" id="GO:0005874">
    <property type="term" value="C:microtubule"/>
    <property type="evidence" value="ECO:0007669"/>
    <property type="project" value="UniProtKB-KW"/>
</dbReference>